<evidence type="ECO:0000256" key="1">
    <source>
        <dbReference type="ARBA" id="ARBA00004651"/>
    </source>
</evidence>
<dbReference type="GO" id="GO:0005886">
    <property type="term" value="C:plasma membrane"/>
    <property type="evidence" value="ECO:0007669"/>
    <property type="project" value="UniProtKB-SubCell"/>
</dbReference>
<comment type="subcellular location">
    <subcellularLocation>
        <location evidence="1">Cell membrane</location>
        <topology evidence="1">Multi-pass membrane protein</topology>
    </subcellularLocation>
</comment>
<proteinExistence type="predicted"/>
<feature type="transmembrane region" description="Helical" evidence="8">
    <location>
        <begin position="197"/>
        <end position="216"/>
    </location>
</feature>
<keyword evidence="6 8" id="KW-1133">Transmembrane helix</keyword>
<accession>A0A6C2YUC6</accession>
<reference evidence="10" key="1">
    <citation type="submission" date="2019-04" db="EMBL/GenBank/DDBJ databases">
        <authorList>
            <consortium name="Science for Life Laboratories"/>
        </authorList>
    </citation>
    <scope>NUCLEOTIDE SEQUENCE</scope>
    <source>
        <strain evidence="10">MBLW1</strain>
    </source>
</reference>
<dbReference type="InterPro" id="IPR050297">
    <property type="entry name" value="LipidA_mod_glycosyltrf_83"/>
</dbReference>
<dbReference type="InterPro" id="IPR038731">
    <property type="entry name" value="RgtA/B/C-like"/>
</dbReference>
<keyword evidence="7 8" id="KW-0472">Membrane</keyword>
<protein>
    <recommendedName>
        <fullName evidence="9">Glycosyltransferase RgtA/B/C/D-like domain-containing protein</fullName>
    </recommendedName>
</protein>
<feature type="transmembrane region" description="Helical" evidence="8">
    <location>
        <begin position="93"/>
        <end position="111"/>
    </location>
</feature>
<gene>
    <name evidence="10" type="ORF">GMBLW1_40970</name>
</gene>
<evidence type="ECO:0000256" key="4">
    <source>
        <dbReference type="ARBA" id="ARBA00022679"/>
    </source>
</evidence>
<feature type="domain" description="Glycosyltransferase RgtA/B/C/D-like" evidence="9">
    <location>
        <begin position="46"/>
        <end position="133"/>
    </location>
</feature>
<evidence type="ECO:0000256" key="2">
    <source>
        <dbReference type="ARBA" id="ARBA00022475"/>
    </source>
</evidence>
<evidence type="ECO:0000256" key="3">
    <source>
        <dbReference type="ARBA" id="ARBA00022676"/>
    </source>
</evidence>
<evidence type="ECO:0000256" key="5">
    <source>
        <dbReference type="ARBA" id="ARBA00022692"/>
    </source>
</evidence>
<feature type="transmembrane region" description="Helical" evidence="8">
    <location>
        <begin position="244"/>
        <end position="264"/>
    </location>
</feature>
<dbReference type="RefSeq" id="WP_162660096.1">
    <property type="nucleotide sequence ID" value="NZ_LR593887.1"/>
</dbReference>
<evidence type="ECO:0000313" key="10">
    <source>
        <dbReference type="EMBL" id="VIP05096.1"/>
    </source>
</evidence>
<feature type="domain" description="Glycosyltransferase RgtA/B/C/D-like" evidence="9">
    <location>
        <begin position="154"/>
        <end position="214"/>
    </location>
</feature>
<evidence type="ECO:0000313" key="11">
    <source>
        <dbReference type="Proteomes" id="UP000464378"/>
    </source>
</evidence>
<dbReference type="EMBL" id="LR593887">
    <property type="protein sequence ID" value="VTS07548.1"/>
    <property type="molecule type" value="Genomic_DNA"/>
</dbReference>
<keyword evidence="2" id="KW-1003">Cell membrane</keyword>
<organism evidence="10">
    <name type="scientific">Tuwongella immobilis</name>
    <dbReference type="NCBI Taxonomy" id="692036"/>
    <lineage>
        <taxon>Bacteria</taxon>
        <taxon>Pseudomonadati</taxon>
        <taxon>Planctomycetota</taxon>
        <taxon>Planctomycetia</taxon>
        <taxon>Gemmatales</taxon>
        <taxon>Gemmataceae</taxon>
        <taxon>Tuwongella</taxon>
    </lineage>
</organism>
<keyword evidence="11" id="KW-1185">Reference proteome</keyword>
<dbReference type="GO" id="GO:0016763">
    <property type="term" value="F:pentosyltransferase activity"/>
    <property type="evidence" value="ECO:0007669"/>
    <property type="project" value="TreeGrafter"/>
</dbReference>
<dbReference type="PANTHER" id="PTHR33908">
    <property type="entry name" value="MANNOSYLTRANSFERASE YKCB-RELATED"/>
    <property type="match status" value="1"/>
</dbReference>
<evidence type="ECO:0000256" key="8">
    <source>
        <dbReference type="SAM" id="Phobius"/>
    </source>
</evidence>
<dbReference type="KEGG" id="tim:GMBLW1_40970"/>
<evidence type="ECO:0000256" key="7">
    <source>
        <dbReference type="ARBA" id="ARBA00023136"/>
    </source>
</evidence>
<feature type="transmembrane region" description="Helical" evidence="8">
    <location>
        <begin position="171"/>
        <end position="190"/>
    </location>
</feature>
<dbReference type="InParanoid" id="A0A6C2YUC6"/>
<dbReference type="Pfam" id="PF13231">
    <property type="entry name" value="PMT_2"/>
    <property type="match status" value="2"/>
</dbReference>
<keyword evidence="4 10" id="KW-0808">Transferase</keyword>
<feature type="transmembrane region" description="Helical" evidence="8">
    <location>
        <begin position="301"/>
        <end position="320"/>
    </location>
</feature>
<dbReference type="Proteomes" id="UP000464378">
    <property type="component" value="Chromosome"/>
</dbReference>
<feature type="transmembrane region" description="Helical" evidence="8">
    <location>
        <begin position="327"/>
        <end position="345"/>
    </location>
</feature>
<evidence type="ECO:0000259" key="9">
    <source>
        <dbReference type="Pfam" id="PF13231"/>
    </source>
</evidence>
<dbReference type="EMBL" id="LR586016">
    <property type="protein sequence ID" value="VIP05096.1"/>
    <property type="molecule type" value="Genomic_DNA"/>
</dbReference>
<dbReference type="AlphaFoldDB" id="A0A6C2YUC6"/>
<name>A0A6C2YUC6_9BACT</name>
<evidence type="ECO:0000256" key="6">
    <source>
        <dbReference type="ARBA" id="ARBA00022989"/>
    </source>
</evidence>
<dbReference type="PANTHER" id="PTHR33908:SF11">
    <property type="entry name" value="MEMBRANE PROTEIN"/>
    <property type="match status" value="1"/>
</dbReference>
<feature type="transmembrane region" description="Helical" evidence="8">
    <location>
        <begin position="276"/>
        <end position="295"/>
    </location>
</feature>
<keyword evidence="5 8" id="KW-0812">Transmembrane</keyword>
<keyword evidence="3" id="KW-0328">Glycosyltransferase</keyword>
<feature type="transmembrane region" description="Helical" evidence="8">
    <location>
        <begin position="61"/>
        <end position="81"/>
    </location>
</feature>
<dbReference type="GO" id="GO:0009103">
    <property type="term" value="P:lipopolysaccharide biosynthetic process"/>
    <property type="evidence" value="ECO:0007669"/>
    <property type="project" value="UniProtKB-ARBA"/>
</dbReference>
<sequence length="491" mass="55351">MAMRWFVALATAIFGVHLLLAAVIPPVDDELYYWAWSQELQFSYYDHPLMTALMIRGSTELFGNTVFAIRFPACVGAYLVLLMLGTLTRPSRVLLLLLLTPVLVLGSILITPDAPLFLFWTAYMLWLVRLHQTMTPPTPIGPIPGAELLPIGVGWWLGGGVLLGLGILSKYTMALLIPSAAVSLWLAAPLRRWVGGFVLHLLVGFVVTTPILIYNYQRDFAPLLYQAGHAMQSHSNSLLSFPEFFVGQLVLVGLLPFVLLPWAIRNRRRLWADPRLRVCWCLFVLPFSFFILKALRGRLEANWPLISYLALWPLVAVWLLDSAQRWRLAFACFALPVGCTLLGAVHSQVHFTVVPPKSDRIVRIGSIYDTVQSVAERVNREYPGWPVFTSSYQWTAQLRFQGLKAEQIPGMTRASHFTQIPANIQDYDQFLIFCERPLHEDYVVGFGPPQVLGLYTVDVRGVTLHWMWLIRYDRLPGATKPATPPATDAKP</sequence>